<dbReference type="InterPro" id="IPR045584">
    <property type="entry name" value="Pilin-like"/>
</dbReference>
<reference evidence="3" key="1">
    <citation type="journal article" date="2019" name="Int. J. Syst. Evol. Microbiol.">
        <title>The Global Catalogue of Microorganisms (GCM) 10K type strain sequencing project: providing services to taxonomists for standard genome sequencing and annotation.</title>
        <authorList>
            <consortium name="The Broad Institute Genomics Platform"/>
            <consortium name="The Broad Institute Genome Sequencing Center for Infectious Disease"/>
            <person name="Wu L."/>
            <person name="Ma J."/>
        </authorList>
    </citation>
    <scope>NUCLEOTIDE SEQUENCE [LARGE SCALE GENOMIC DNA]</scope>
    <source>
        <strain evidence="3">JCM 18401</strain>
    </source>
</reference>
<dbReference type="SUPFAM" id="SSF54523">
    <property type="entry name" value="Pili subunits"/>
    <property type="match status" value="1"/>
</dbReference>
<accession>A0ABP9EBT0</accession>
<sequence length="240" mass="25436">MRAVDQTGFSLVELMVAMVLGLLVVSGVLGFFSASIQTNGVTLEVSRLNQELQTLMTTMARDLRRTGYDSEALTHYEDNESSGYEFIPLTAISSGGVISWTPQDLDILATAATTGTVGSHADGGPYTCIILRGNLSVAADPNVSDAPVGYRYNAASQTVERGSWSGVDPSCAAGSWEAITSPDIEVTVLEFTLDPAITGGTNQLRRTVEIRLVAHPANRAQAALALTQRVRLRSDALSGV</sequence>
<dbReference type="InterPro" id="IPR016419">
    <property type="entry name" value="Prepilin_Pept-dep_B_prd"/>
</dbReference>
<organism evidence="2 3">
    <name type="scientific">Ferrimonas pelagia</name>
    <dbReference type="NCBI Taxonomy" id="1177826"/>
    <lineage>
        <taxon>Bacteria</taxon>
        <taxon>Pseudomonadati</taxon>
        <taxon>Pseudomonadota</taxon>
        <taxon>Gammaproteobacteria</taxon>
        <taxon>Alteromonadales</taxon>
        <taxon>Ferrimonadaceae</taxon>
        <taxon>Ferrimonas</taxon>
    </lineage>
</organism>
<keyword evidence="1" id="KW-1133">Transmembrane helix</keyword>
<gene>
    <name evidence="2" type="ORF">GCM10023333_03570</name>
</gene>
<proteinExistence type="predicted"/>
<dbReference type="PROSITE" id="PS00409">
    <property type="entry name" value="PROKAR_NTER_METHYL"/>
    <property type="match status" value="1"/>
</dbReference>
<dbReference type="Proteomes" id="UP001499988">
    <property type="component" value="Unassembled WGS sequence"/>
</dbReference>
<keyword evidence="1" id="KW-0472">Membrane</keyword>
<comment type="caution">
    <text evidence="2">The sequence shown here is derived from an EMBL/GenBank/DDBJ whole genome shotgun (WGS) entry which is preliminary data.</text>
</comment>
<keyword evidence="3" id="KW-1185">Reference proteome</keyword>
<feature type="transmembrane region" description="Helical" evidence="1">
    <location>
        <begin position="12"/>
        <end position="32"/>
    </location>
</feature>
<dbReference type="EMBL" id="BAABJZ010000006">
    <property type="protein sequence ID" value="GAA4873999.1"/>
    <property type="molecule type" value="Genomic_DNA"/>
</dbReference>
<evidence type="ECO:0000313" key="2">
    <source>
        <dbReference type="EMBL" id="GAA4873999.1"/>
    </source>
</evidence>
<dbReference type="InterPro" id="IPR012902">
    <property type="entry name" value="N_methyl_site"/>
</dbReference>
<dbReference type="PIRSF" id="PIRSF004525">
    <property type="entry name" value="Pilin_peptidase-dep_B_prd"/>
    <property type="match status" value="1"/>
</dbReference>
<evidence type="ECO:0000313" key="3">
    <source>
        <dbReference type="Proteomes" id="UP001499988"/>
    </source>
</evidence>
<dbReference type="RefSeq" id="WP_345332763.1">
    <property type="nucleotide sequence ID" value="NZ_BAABJZ010000006.1"/>
</dbReference>
<evidence type="ECO:0000256" key="1">
    <source>
        <dbReference type="SAM" id="Phobius"/>
    </source>
</evidence>
<name>A0ABP9EBT0_9GAMM</name>
<protein>
    <submittedName>
        <fullName evidence="2">Type IV pilin</fullName>
    </submittedName>
</protein>
<dbReference type="Pfam" id="PF07963">
    <property type="entry name" value="N_methyl"/>
    <property type="match status" value="1"/>
</dbReference>
<keyword evidence="1" id="KW-0812">Transmembrane</keyword>
<dbReference type="NCBIfam" id="TIGR02532">
    <property type="entry name" value="IV_pilin_GFxxxE"/>
    <property type="match status" value="1"/>
</dbReference>